<dbReference type="PANTHER" id="PTHR21340:SF0">
    <property type="entry name" value="BIS(5'-NUCLEOSYL)-TETRAPHOSPHATASE [ASYMMETRICAL]"/>
    <property type="match status" value="1"/>
</dbReference>
<keyword evidence="4" id="KW-1185">Reference proteome</keyword>
<feature type="domain" description="Nudix hydrolase" evidence="2">
    <location>
        <begin position="76"/>
        <end position="210"/>
    </location>
</feature>
<dbReference type="GO" id="GO:0006754">
    <property type="term" value="P:ATP biosynthetic process"/>
    <property type="evidence" value="ECO:0007669"/>
    <property type="project" value="TreeGrafter"/>
</dbReference>
<evidence type="ECO:0000259" key="2">
    <source>
        <dbReference type="PROSITE" id="PS51462"/>
    </source>
</evidence>
<reference evidence="3 4" key="1">
    <citation type="submission" date="2016-10" db="EMBL/GenBank/DDBJ databases">
        <authorList>
            <person name="de Groot N.N."/>
        </authorList>
    </citation>
    <scope>NUCLEOTIDE SEQUENCE [LARGE SCALE GENOMIC DNA]</scope>
    <source>
        <strain evidence="3 4">CGMCC 4.7037</strain>
    </source>
</reference>
<evidence type="ECO:0000313" key="4">
    <source>
        <dbReference type="Proteomes" id="UP000236732"/>
    </source>
</evidence>
<keyword evidence="1" id="KW-0378">Hydrolase</keyword>
<dbReference type="Proteomes" id="UP000236732">
    <property type="component" value="Unassembled WGS sequence"/>
</dbReference>
<dbReference type="EMBL" id="FNVT01000016">
    <property type="protein sequence ID" value="SEH00468.1"/>
    <property type="molecule type" value="Genomic_DNA"/>
</dbReference>
<accession>A0A1H6ERI1</accession>
<dbReference type="SUPFAM" id="SSF55811">
    <property type="entry name" value="Nudix"/>
    <property type="match status" value="1"/>
</dbReference>
<dbReference type="PROSITE" id="PS51462">
    <property type="entry name" value="NUDIX"/>
    <property type="match status" value="1"/>
</dbReference>
<dbReference type="InterPro" id="IPR000086">
    <property type="entry name" value="NUDIX_hydrolase_dom"/>
</dbReference>
<dbReference type="AlphaFoldDB" id="A0A1H6ERI1"/>
<name>A0A1H6ERI1_9ACTN</name>
<sequence length="229" mass="25522">MISRMSAKAIAFAALLRRVVARVSGRRSNPRAVALARQVGAIAPWDRQEAGHVAEVLAWIGSGAPLYRTRKPDIPDPHLVSYFVGLSPREELLLVAHRAAGLWLPSGGHVEPGEDPWETVVRECAEELHLPAVAHPRFGERPFFVTVTRTRGEGPHTDVSLWYVLDIDQVTTFDQAEFTGIRWVTPPRLLEEPIERLDPHLHRFTRKLMAALTPSDPVRPPSAPHSPHP</sequence>
<dbReference type="GO" id="GO:0006167">
    <property type="term" value="P:AMP biosynthetic process"/>
    <property type="evidence" value="ECO:0007669"/>
    <property type="project" value="TreeGrafter"/>
</dbReference>
<proteinExistence type="predicted"/>
<evidence type="ECO:0000256" key="1">
    <source>
        <dbReference type="ARBA" id="ARBA00022801"/>
    </source>
</evidence>
<protein>
    <submittedName>
        <fullName evidence="3">ADP-ribose pyrophosphatase YjhB, NUDIX family</fullName>
    </submittedName>
</protein>
<dbReference type="InterPro" id="IPR015797">
    <property type="entry name" value="NUDIX_hydrolase-like_dom_sf"/>
</dbReference>
<dbReference type="Pfam" id="PF00293">
    <property type="entry name" value="NUDIX"/>
    <property type="match status" value="1"/>
</dbReference>
<dbReference type="Gene3D" id="3.90.79.10">
    <property type="entry name" value="Nucleoside Triphosphate Pyrophosphohydrolase"/>
    <property type="match status" value="1"/>
</dbReference>
<dbReference type="PANTHER" id="PTHR21340">
    <property type="entry name" value="DIADENOSINE 5,5-P1,P4-TETRAPHOSPHATE PYROPHOSPHOHYDROLASE MUTT"/>
    <property type="match status" value="1"/>
</dbReference>
<dbReference type="InterPro" id="IPR051325">
    <property type="entry name" value="Nudix_hydrolase_domain"/>
</dbReference>
<gene>
    <name evidence="3" type="ORF">SAMN05444920_116203</name>
</gene>
<evidence type="ECO:0000313" key="3">
    <source>
        <dbReference type="EMBL" id="SEH00468.1"/>
    </source>
</evidence>
<dbReference type="GO" id="GO:0004081">
    <property type="term" value="F:bis(5'-nucleosyl)-tetraphosphatase (asymmetrical) activity"/>
    <property type="evidence" value="ECO:0007669"/>
    <property type="project" value="TreeGrafter"/>
</dbReference>
<organism evidence="3 4">
    <name type="scientific">Nonomuraea solani</name>
    <dbReference type="NCBI Taxonomy" id="1144553"/>
    <lineage>
        <taxon>Bacteria</taxon>
        <taxon>Bacillati</taxon>
        <taxon>Actinomycetota</taxon>
        <taxon>Actinomycetes</taxon>
        <taxon>Streptosporangiales</taxon>
        <taxon>Streptosporangiaceae</taxon>
        <taxon>Nonomuraea</taxon>
    </lineage>
</organism>